<sequence length="146" mass="15118">MTEATPQQPQAGLDAAVSGGEALIGMATLGKTAAALALILVIILVAAFVLRRWGLPHQRHGRHLRVVGSTAVGTKERVVIVEVEGTWLVLGVGAGQVSKLHDMPAPEEPRKPSSSNGAGFEAGDSFGTRFAKAVRHNASLGRGGKP</sequence>
<keyword evidence="5 7" id="KW-0975">Bacterial flagellum</keyword>
<comment type="similarity">
    <text evidence="6 7">Belongs to the FliO/MopB family.</text>
</comment>
<dbReference type="OrthoDB" id="6897726at2"/>
<keyword evidence="1 7" id="KW-1003">Cell membrane</keyword>
<feature type="compositionally biased region" description="Basic and acidic residues" evidence="8">
    <location>
        <begin position="99"/>
        <end position="111"/>
    </location>
</feature>
<keyword evidence="3 7" id="KW-1133">Transmembrane helix</keyword>
<evidence type="ECO:0000313" key="9">
    <source>
        <dbReference type="EMBL" id="SEL74213.1"/>
    </source>
</evidence>
<evidence type="ECO:0000256" key="7">
    <source>
        <dbReference type="RuleBase" id="RU362064"/>
    </source>
</evidence>
<keyword evidence="9" id="KW-0282">Flagellum</keyword>
<organism evidence="9 10">
    <name type="scientific">Halomonas daqiaonensis</name>
    <dbReference type="NCBI Taxonomy" id="650850"/>
    <lineage>
        <taxon>Bacteria</taxon>
        <taxon>Pseudomonadati</taxon>
        <taxon>Pseudomonadota</taxon>
        <taxon>Gammaproteobacteria</taxon>
        <taxon>Oceanospirillales</taxon>
        <taxon>Halomonadaceae</taxon>
        <taxon>Halomonas</taxon>
    </lineage>
</organism>
<dbReference type="GO" id="GO:0009425">
    <property type="term" value="C:bacterial-type flagellum basal body"/>
    <property type="evidence" value="ECO:0007669"/>
    <property type="project" value="UniProtKB-SubCell"/>
</dbReference>
<reference evidence="10" key="1">
    <citation type="submission" date="2016-10" db="EMBL/GenBank/DDBJ databases">
        <authorList>
            <person name="Varghese N."/>
            <person name="Submissions S."/>
        </authorList>
    </citation>
    <scope>NUCLEOTIDE SEQUENCE [LARGE SCALE GENOMIC DNA]</scope>
    <source>
        <strain evidence="10">CGMCC 1.9150</strain>
    </source>
</reference>
<dbReference type="EMBL" id="FOBC01000015">
    <property type="protein sequence ID" value="SEL74213.1"/>
    <property type="molecule type" value="Genomic_DNA"/>
</dbReference>
<dbReference type="PANTHER" id="PTHR38766:SF1">
    <property type="entry name" value="FLAGELLAR PROTEIN FLIO"/>
    <property type="match status" value="1"/>
</dbReference>
<keyword evidence="9" id="KW-0969">Cilium</keyword>
<feature type="transmembrane region" description="Helical" evidence="7">
    <location>
        <begin position="33"/>
        <end position="50"/>
    </location>
</feature>
<accession>A0A1H7SNX0</accession>
<comment type="subcellular location">
    <subcellularLocation>
        <location evidence="7">Cell membrane</location>
    </subcellularLocation>
    <subcellularLocation>
        <location evidence="7">Bacterial flagellum basal body</location>
    </subcellularLocation>
</comment>
<keyword evidence="2 7" id="KW-0812">Transmembrane</keyword>
<evidence type="ECO:0000313" key="10">
    <source>
        <dbReference type="Proteomes" id="UP000198807"/>
    </source>
</evidence>
<evidence type="ECO:0000256" key="4">
    <source>
        <dbReference type="ARBA" id="ARBA00023136"/>
    </source>
</evidence>
<dbReference type="Proteomes" id="UP000198807">
    <property type="component" value="Unassembled WGS sequence"/>
</dbReference>
<evidence type="ECO:0000256" key="1">
    <source>
        <dbReference type="ARBA" id="ARBA00022475"/>
    </source>
</evidence>
<dbReference type="RefSeq" id="WP_089714169.1">
    <property type="nucleotide sequence ID" value="NZ_FOBC01000015.1"/>
</dbReference>
<gene>
    <name evidence="9" type="ORF">SAMN04488129_11532</name>
</gene>
<evidence type="ECO:0000256" key="2">
    <source>
        <dbReference type="ARBA" id="ARBA00022692"/>
    </source>
</evidence>
<protein>
    <recommendedName>
        <fullName evidence="7">Flagellar protein</fullName>
    </recommendedName>
</protein>
<evidence type="ECO:0000256" key="6">
    <source>
        <dbReference type="ARBA" id="ARBA00037937"/>
    </source>
</evidence>
<evidence type="ECO:0000256" key="5">
    <source>
        <dbReference type="ARBA" id="ARBA00023143"/>
    </source>
</evidence>
<keyword evidence="10" id="KW-1185">Reference proteome</keyword>
<evidence type="ECO:0000256" key="3">
    <source>
        <dbReference type="ARBA" id="ARBA00022989"/>
    </source>
</evidence>
<feature type="region of interest" description="Disordered" evidence="8">
    <location>
        <begin position="99"/>
        <end position="124"/>
    </location>
</feature>
<dbReference type="NCBIfam" id="TIGR03500">
    <property type="entry name" value="FliO_TIGR"/>
    <property type="match status" value="1"/>
</dbReference>
<dbReference type="GO" id="GO:0044781">
    <property type="term" value="P:bacterial-type flagellum organization"/>
    <property type="evidence" value="ECO:0007669"/>
    <property type="project" value="UniProtKB-UniRule"/>
</dbReference>
<dbReference type="GO" id="GO:0005886">
    <property type="term" value="C:plasma membrane"/>
    <property type="evidence" value="ECO:0007669"/>
    <property type="project" value="UniProtKB-SubCell"/>
</dbReference>
<proteinExistence type="inferred from homology"/>
<name>A0A1H7SNX0_9GAMM</name>
<keyword evidence="9" id="KW-0966">Cell projection</keyword>
<dbReference type="InterPro" id="IPR052205">
    <property type="entry name" value="FliO/MopB"/>
</dbReference>
<keyword evidence="4 7" id="KW-0472">Membrane</keyword>
<dbReference type="PANTHER" id="PTHR38766">
    <property type="entry name" value="FLAGELLAR PROTEIN FLIO"/>
    <property type="match status" value="1"/>
</dbReference>
<dbReference type="AlphaFoldDB" id="A0A1H7SNX0"/>
<dbReference type="STRING" id="650850.SAMN04488129_11532"/>
<evidence type="ECO:0000256" key="8">
    <source>
        <dbReference type="SAM" id="MobiDB-lite"/>
    </source>
</evidence>
<dbReference type="Pfam" id="PF04347">
    <property type="entry name" value="FliO"/>
    <property type="match status" value="1"/>
</dbReference>
<dbReference type="InterPro" id="IPR022781">
    <property type="entry name" value="Flagellar_biosynth_FliO"/>
</dbReference>